<evidence type="ECO:0000256" key="3">
    <source>
        <dbReference type="PROSITE-ProRule" id="PRU00087"/>
    </source>
</evidence>
<protein>
    <submittedName>
        <fullName evidence="4">Uncharacterized protein</fullName>
    </submittedName>
</protein>
<feature type="repeat" description="Filamin" evidence="3">
    <location>
        <begin position="70"/>
        <end position="161"/>
    </location>
</feature>
<evidence type="ECO:0000313" key="5">
    <source>
        <dbReference type="Proteomes" id="UP000280834"/>
    </source>
</evidence>
<dbReference type="GO" id="GO:0051015">
    <property type="term" value="F:actin filament binding"/>
    <property type="evidence" value="ECO:0007669"/>
    <property type="project" value="InterPro"/>
</dbReference>
<keyword evidence="5" id="KW-1185">Reference proteome</keyword>
<dbReference type="SUPFAM" id="SSF81296">
    <property type="entry name" value="E set domains"/>
    <property type="match status" value="2"/>
</dbReference>
<name>A0A3P7WBT8_9BILA</name>
<dbReference type="InterPro" id="IPR013783">
    <property type="entry name" value="Ig-like_fold"/>
</dbReference>
<reference evidence="4 5" key="1">
    <citation type="submission" date="2018-11" db="EMBL/GenBank/DDBJ databases">
        <authorList>
            <consortium name="Pathogen Informatics"/>
        </authorList>
    </citation>
    <scope>NUCLEOTIDE SEQUENCE [LARGE SCALE GENOMIC DNA]</scope>
</reference>
<accession>A0A3P7WBT8</accession>
<dbReference type="InterPro" id="IPR001298">
    <property type="entry name" value="Filamin/ABP280_rpt"/>
</dbReference>
<dbReference type="GO" id="GO:0030036">
    <property type="term" value="P:actin cytoskeleton organization"/>
    <property type="evidence" value="ECO:0007669"/>
    <property type="project" value="InterPro"/>
</dbReference>
<dbReference type="InterPro" id="IPR044801">
    <property type="entry name" value="Filamin"/>
</dbReference>
<organism evidence="4 5">
    <name type="scientific">Brugia timori</name>
    <dbReference type="NCBI Taxonomy" id="42155"/>
    <lineage>
        <taxon>Eukaryota</taxon>
        <taxon>Metazoa</taxon>
        <taxon>Ecdysozoa</taxon>
        <taxon>Nematoda</taxon>
        <taxon>Chromadorea</taxon>
        <taxon>Rhabditida</taxon>
        <taxon>Spirurina</taxon>
        <taxon>Spiruromorpha</taxon>
        <taxon>Filarioidea</taxon>
        <taxon>Onchocercidae</taxon>
        <taxon>Brugia</taxon>
    </lineage>
</organism>
<dbReference type="InterPro" id="IPR017868">
    <property type="entry name" value="Filamin/ABP280_repeat-like"/>
</dbReference>
<dbReference type="PANTHER" id="PTHR38537:SF16">
    <property type="entry name" value="CALPONIN-HOMOLOGY (CH) DOMAIN-CONTAINING PROTEIN"/>
    <property type="match status" value="1"/>
</dbReference>
<evidence type="ECO:0000256" key="2">
    <source>
        <dbReference type="ARBA" id="ARBA00022737"/>
    </source>
</evidence>
<dbReference type="EMBL" id="UZAG01003245">
    <property type="protein sequence ID" value="VDO15038.1"/>
    <property type="molecule type" value="Genomic_DNA"/>
</dbReference>
<sequence length="182" mass="20650">MVAPPYDKGFMVPVIPDGNTFKGEFIPKREGVYELDVFQKGDRIAGSPFSLTVIPQVLDGPNEIIVLFLAQINIWGRGLEPHGIQSGEEVIVYADYSGSLLGPPHMRVRQLSGKEISVSETIDENLHLKIFKYRPQDVGIYEVDILLDGKHIDESPYKVHFEQDILRKLYIYIKKCLHKSLI</sequence>
<keyword evidence="2" id="KW-0677">Repeat</keyword>
<feature type="repeat" description="Filamin" evidence="3">
    <location>
        <begin position="1"/>
        <end position="53"/>
    </location>
</feature>
<dbReference type="Gene3D" id="2.60.40.10">
    <property type="entry name" value="Immunoglobulins"/>
    <property type="match status" value="2"/>
</dbReference>
<evidence type="ECO:0000313" key="4">
    <source>
        <dbReference type="EMBL" id="VDO15038.1"/>
    </source>
</evidence>
<dbReference type="PROSITE" id="PS50194">
    <property type="entry name" value="FILAMIN_REPEAT"/>
    <property type="match status" value="2"/>
</dbReference>
<dbReference type="Pfam" id="PF00630">
    <property type="entry name" value="Filamin"/>
    <property type="match status" value="1"/>
</dbReference>
<dbReference type="SMART" id="SM00557">
    <property type="entry name" value="IG_FLMN"/>
    <property type="match status" value="1"/>
</dbReference>
<dbReference type="InterPro" id="IPR014756">
    <property type="entry name" value="Ig_E-set"/>
</dbReference>
<dbReference type="PANTHER" id="PTHR38537">
    <property type="entry name" value="JITTERBUG, ISOFORM N"/>
    <property type="match status" value="1"/>
</dbReference>
<proteinExistence type="inferred from homology"/>
<dbReference type="AlphaFoldDB" id="A0A3P7WBT8"/>
<gene>
    <name evidence="4" type="ORF">BTMF_LOCUS3560</name>
</gene>
<dbReference type="Proteomes" id="UP000280834">
    <property type="component" value="Unassembled WGS sequence"/>
</dbReference>
<comment type="similarity">
    <text evidence="1">Belongs to the filamin family.</text>
</comment>
<evidence type="ECO:0000256" key="1">
    <source>
        <dbReference type="ARBA" id="ARBA00009238"/>
    </source>
</evidence>